<dbReference type="PANTHER" id="PTHR45947:SF3">
    <property type="entry name" value="SULFOQUINOVOSYL TRANSFERASE SQD2"/>
    <property type="match status" value="1"/>
</dbReference>
<protein>
    <recommendedName>
        <fullName evidence="2">Glycosyl transferase family 1 domain-containing protein</fullName>
    </recommendedName>
</protein>
<dbReference type="EMBL" id="BMDA01000006">
    <property type="protein sequence ID" value="GGH43683.1"/>
    <property type="molecule type" value="Genomic_DNA"/>
</dbReference>
<dbReference type="PANTHER" id="PTHR45947">
    <property type="entry name" value="SULFOQUINOVOSYL TRANSFERASE SQD2"/>
    <property type="match status" value="1"/>
</dbReference>
<comment type="caution">
    <text evidence="3">The sequence shown here is derived from an EMBL/GenBank/DDBJ whole genome shotgun (WGS) entry which is preliminary data.</text>
</comment>
<reference evidence="4 6" key="2">
    <citation type="journal article" date="2014" name="Int. J. Syst. Evol. Microbiol.">
        <title>Complete genome sequence of Corynebacterium casei LMG S-19264T (=DSM 44701T), isolated from a smear-ripened cheese.</title>
        <authorList>
            <consortium name="US DOE Joint Genome Institute (JGI-PGF)"/>
            <person name="Walter F."/>
            <person name="Albersmeier A."/>
            <person name="Kalinowski J."/>
            <person name="Ruckert C."/>
        </authorList>
    </citation>
    <scope>NUCLEOTIDE SEQUENCE [LARGE SCALE GENOMIC DNA]</scope>
    <source>
        <strain evidence="4 6">CCM 8635</strain>
    </source>
</reference>
<reference evidence="3 5" key="1">
    <citation type="submission" date="2013-02" db="EMBL/GenBank/DDBJ databases">
        <title>The Genome Sequence of Acinetobacter sp. NIPH 3623.</title>
        <authorList>
            <consortium name="The Broad Institute Genome Sequencing Platform"/>
            <consortium name="The Broad Institute Genome Sequencing Center for Infectious Disease"/>
            <person name="Cerqueira G."/>
            <person name="Feldgarden M."/>
            <person name="Courvalin P."/>
            <person name="Perichon B."/>
            <person name="Grillot-Courvalin C."/>
            <person name="Clermont D."/>
            <person name="Rocha E."/>
            <person name="Yoon E.-J."/>
            <person name="Nemec A."/>
            <person name="Walker B."/>
            <person name="Young S.K."/>
            <person name="Zeng Q."/>
            <person name="Gargeya S."/>
            <person name="Fitzgerald M."/>
            <person name="Haas B."/>
            <person name="Abouelleil A."/>
            <person name="Alvarado L."/>
            <person name="Arachchi H.M."/>
            <person name="Berlin A.M."/>
            <person name="Chapman S.B."/>
            <person name="Dewar J."/>
            <person name="Goldberg J."/>
            <person name="Griggs A."/>
            <person name="Gujja S."/>
            <person name="Hansen M."/>
            <person name="Howarth C."/>
            <person name="Imamovic A."/>
            <person name="Larimer J."/>
            <person name="McCowan C."/>
            <person name="Murphy C."/>
            <person name="Neiman D."/>
            <person name="Pearson M."/>
            <person name="Priest M."/>
            <person name="Roberts A."/>
            <person name="Saif S."/>
            <person name="Shea T."/>
            <person name="Sisk P."/>
            <person name="Sykes S."/>
            <person name="Wortman J."/>
            <person name="Nusbaum C."/>
            <person name="Birren B."/>
        </authorList>
    </citation>
    <scope>NUCLEOTIDE SEQUENCE [LARGE SCALE GENOMIC DNA]</scope>
    <source>
        <strain evidence="3 5">NIPH 3623</strain>
    </source>
</reference>
<dbReference type="InterPro" id="IPR001296">
    <property type="entry name" value="Glyco_trans_1"/>
</dbReference>
<dbReference type="RefSeq" id="WP_005281381.1">
    <property type="nucleotide sequence ID" value="NZ_BMDA01000006.1"/>
</dbReference>
<sequence length="391" mass="44631">MNLLVISFFYKPDLSAGSFRTTALVESLKKNYPDAKVDIISTLPNRYSNYSEACKKIESDGNITIYRADVNTRFSGILGQIISFFLFFIFTLKVILGKKYNIIYATSSRLMTAFLGAVVSFFTKAPLYLDIRDIFIDTVEDVFPKKMTFLALPFLSVIENFTINKATIVNMVSKGFLPYFESKYKNKNYSFFTNGIDTIFLDQCNKNIGYKINDPVVIVYAGNFGDGQGLHKIVPQLAKKLEGRAVFQLIGNGGRKNELEKTLNDLNVNNVQILPPVNRSELLQYYDNADILFLHLNDYDAFKKVIPSKLFEYACYNKPIWGGLSGYVVDFIGEELDSTYVFRPCDLEDAVKKFSEIDYSVSLREKFIHKYTRSNIMDSLANDIVRLDKIN</sequence>
<gene>
    <name evidence="3" type="ORF">F888_00415</name>
    <name evidence="4" type="ORF">GCM10007354_32290</name>
</gene>
<keyword evidence="1" id="KW-0472">Membrane</keyword>
<dbReference type="STRING" id="1217698.F888_00415"/>
<organism evidence="3 5">
    <name type="scientific">Acinetobacter courvalinii</name>
    <dbReference type="NCBI Taxonomy" id="280147"/>
    <lineage>
        <taxon>Bacteria</taxon>
        <taxon>Pseudomonadati</taxon>
        <taxon>Pseudomonadota</taxon>
        <taxon>Gammaproteobacteria</taxon>
        <taxon>Moraxellales</taxon>
        <taxon>Moraxellaceae</taxon>
        <taxon>Acinetobacter</taxon>
    </lineage>
</organism>
<feature type="transmembrane region" description="Helical" evidence="1">
    <location>
        <begin position="77"/>
        <end position="96"/>
    </location>
</feature>
<dbReference type="EMBL" id="APSA01000001">
    <property type="protein sequence ID" value="ENX40928.1"/>
    <property type="molecule type" value="Genomic_DNA"/>
</dbReference>
<evidence type="ECO:0000313" key="4">
    <source>
        <dbReference type="EMBL" id="GGH43683.1"/>
    </source>
</evidence>
<dbReference type="Proteomes" id="UP000013200">
    <property type="component" value="Unassembled WGS sequence"/>
</dbReference>
<dbReference type="HOGENOM" id="CLU_009583_11_2_6"/>
<feature type="domain" description="Glycosyl transferase family 1" evidence="2">
    <location>
        <begin position="213"/>
        <end position="367"/>
    </location>
</feature>
<proteinExistence type="predicted"/>
<dbReference type="GO" id="GO:0016757">
    <property type="term" value="F:glycosyltransferase activity"/>
    <property type="evidence" value="ECO:0007669"/>
    <property type="project" value="InterPro"/>
</dbReference>
<evidence type="ECO:0000313" key="6">
    <source>
        <dbReference type="Proteomes" id="UP000652691"/>
    </source>
</evidence>
<evidence type="ECO:0000259" key="2">
    <source>
        <dbReference type="Pfam" id="PF00534"/>
    </source>
</evidence>
<dbReference type="PATRIC" id="fig|1217698.3.peg.398"/>
<feature type="transmembrane region" description="Helical" evidence="1">
    <location>
        <begin position="102"/>
        <end position="122"/>
    </location>
</feature>
<dbReference type="InterPro" id="IPR050194">
    <property type="entry name" value="Glycosyltransferase_grp1"/>
</dbReference>
<keyword evidence="1" id="KW-0812">Transmembrane</keyword>
<dbReference type="Gene3D" id="3.40.50.2000">
    <property type="entry name" value="Glycogen Phosphorylase B"/>
    <property type="match status" value="2"/>
</dbReference>
<accession>N9Q544</accession>
<reference evidence="4" key="3">
    <citation type="submission" date="2024-03" db="EMBL/GenBank/DDBJ databases">
        <authorList>
            <person name="Sun Q."/>
            <person name="Sedlacek I."/>
        </authorList>
    </citation>
    <scope>NUCLEOTIDE SEQUENCE</scope>
    <source>
        <strain evidence="4">CCM 8635</strain>
    </source>
</reference>
<dbReference type="Pfam" id="PF00534">
    <property type="entry name" value="Glycos_transf_1"/>
    <property type="match status" value="1"/>
</dbReference>
<evidence type="ECO:0000313" key="3">
    <source>
        <dbReference type="EMBL" id="ENX40928.1"/>
    </source>
</evidence>
<dbReference type="CDD" id="cd03794">
    <property type="entry name" value="GT4_WbuB-like"/>
    <property type="match status" value="1"/>
</dbReference>
<name>N9Q544_9GAMM</name>
<dbReference type="AlphaFoldDB" id="N9Q544"/>
<keyword evidence="5" id="KW-1185">Reference proteome</keyword>
<dbReference type="SUPFAM" id="SSF53756">
    <property type="entry name" value="UDP-Glycosyltransferase/glycogen phosphorylase"/>
    <property type="match status" value="1"/>
</dbReference>
<evidence type="ECO:0000256" key="1">
    <source>
        <dbReference type="SAM" id="Phobius"/>
    </source>
</evidence>
<dbReference type="GeneID" id="80105834"/>
<keyword evidence="1" id="KW-1133">Transmembrane helix</keyword>
<evidence type="ECO:0000313" key="5">
    <source>
        <dbReference type="Proteomes" id="UP000013200"/>
    </source>
</evidence>
<dbReference type="Proteomes" id="UP000652691">
    <property type="component" value="Unassembled WGS sequence"/>
</dbReference>